<dbReference type="EMBL" id="LCRD01000060">
    <property type="protein sequence ID" value="KKW28834.1"/>
    <property type="molecule type" value="Genomic_DNA"/>
</dbReference>
<comment type="caution">
    <text evidence="2">The sequence shown here is derived from an EMBL/GenBank/DDBJ whole genome shotgun (WGS) entry which is preliminary data.</text>
</comment>
<proteinExistence type="predicted"/>
<dbReference type="Proteomes" id="UP000034846">
    <property type="component" value="Unassembled WGS sequence"/>
</dbReference>
<feature type="transmembrane region" description="Helical" evidence="1">
    <location>
        <begin position="34"/>
        <end position="58"/>
    </location>
</feature>
<feature type="transmembrane region" description="Helical" evidence="1">
    <location>
        <begin position="79"/>
        <end position="98"/>
    </location>
</feature>
<keyword evidence="1" id="KW-1133">Transmembrane helix</keyword>
<keyword evidence="1" id="KW-0812">Transmembrane</keyword>
<name>A0A0G2A916_9BACT</name>
<gene>
    <name evidence="2" type="ORF">UY72_C0060G0003</name>
</gene>
<keyword evidence="1" id="KW-0472">Membrane</keyword>
<evidence type="ECO:0000313" key="2">
    <source>
        <dbReference type="EMBL" id="KKW28834.1"/>
    </source>
</evidence>
<feature type="transmembrane region" description="Helical" evidence="1">
    <location>
        <begin position="104"/>
        <end position="121"/>
    </location>
</feature>
<sequence length="133" mass="15180">MTIRQFITIMVFGTLMCWSGWGVVLWNIDPYEAGVLSFLFFYITLFLALTGTISTSFYTVYHFFGDVQVPVFRYVQKSMGYGLSIAAVFVVLLLAQMFSLLNVWSVSLLVLIAAFVLSLKLSRRRPYIPTYEA</sequence>
<reference evidence="2 3" key="1">
    <citation type="journal article" date="2015" name="Nature">
        <title>rRNA introns, odd ribosomes, and small enigmatic genomes across a large radiation of phyla.</title>
        <authorList>
            <person name="Brown C.T."/>
            <person name="Hug L.A."/>
            <person name="Thomas B.C."/>
            <person name="Sharon I."/>
            <person name="Castelle C.J."/>
            <person name="Singh A."/>
            <person name="Wilkins M.J."/>
            <person name="Williams K.H."/>
            <person name="Banfield J.F."/>
        </authorList>
    </citation>
    <scope>NUCLEOTIDE SEQUENCE [LARGE SCALE GENOMIC DNA]</scope>
</reference>
<evidence type="ECO:0000256" key="1">
    <source>
        <dbReference type="SAM" id="Phobius"/>
    </source>
</evidence>
<evidence type="ECO:0000313" key="3">
    <source>
        <dbReference type="Proteomes" id="UP000034846"/>
    </source>
</evidence>
<protein>
    <submittedName>
        <fullName evidence="2">Uncharacterized protein</fullName>
    </submittedName>
</protein>
<feature type="transmembrane region" description="Helical" evidence="1">
    <location>
        <begin position="7"/>
        <end position="28"/>
    </location>
</feature>
<accession>A0A0G2A916</accession>
<organism evidence="2 3">
    <name type="scientific">Candidatus Uhrbacteria bacterium GW2011_GWD2_52_7</name>
    <dbReference type="NCBI Taxonomy" id="1618989"/>
    <lineage>
        <taxon>Bacteria</taxon>
        <taxon>Candidatus Uhriibacteriota</taxon>
    </lineage>
</organism>
<dbReference type="AlphaFoldDB" id="A0A0G2A916"/>